<evidence type="ECO:0000313" key="3">
    <source>
        <dbReference type="Proteomes" id="UP001152622"/>
    </source>
</evidence>
<evidence type="ECO:0000313" key="2">
    <source>
        <dbReference type="EMBL" id="KAJ8348971.1"/>
    </source>
</evidence>
<keyword evidence="1" id="KW-1133">Transmembrane helix</keyword>
<dbReference type="EMBL" id="JAINUF010000010">
    <property type="protein sequence ID" value="KAJ8348971.1"/>
    <property type="molecule type" value="Genomic_DNA"/>
</dbReference>
<reference evidence="2" key="1">
    <citation type="journal article" date="2023" name="Science">
        <title>Genome structures resolve the early diversification of teleost fishes.</title>
        <authorList>
            <person name="Parey E."/>
            <person name="Louis A."/>
            <person name="Montfort J."/>
            <person name="Bouchez O."/>
            <person name="Roques C."/>
            <person name="Iampietro C."/>
            <person name="Lluch J."/>
            <person name="Castinel A."/>
            <person name="Donnadieu C."/>
            <person name="Desvignes T."/>
            <person name="Floi Bucao C."/>
            <person name="Jouanno E."/>
            <person name="Wen M."/>
            <person name="Mejri S."/>
            <person name="Dirks R."/>
            <person name="Jansen H."/>
            <person name="Henkel C."/>
            <person name="Chen W.J."/>
            <person name="Zahm M."/>
            <person name="Cabau C."/>
            <person name="Klopp C."/>
            <person name="Thompson A.W."/>
            <person name="Robinson-Rechavi M."/>
            <person name="Braasch I."/>
            <person name="Lecointre G."/>
            <person name="Bobe J."/>
            <person name="Postlethwait J.H."/>
            <person name="Berthelot C."/>
            <person name="Roest Crollius H."/>
            <person name="Guiguen Y."/>
        </authorList>
    </citation>
    <scope>NUCLEOTIDE SEQUENCE</scope>
    <source>
        <strain evidence="2">WJC10195</strain>
    </source>
</reference>
<accession>A0A9Q1F1G4</accession>
<comment type="caution">
    <text evidence="2">The sequence shown here is derived from an EMBL/GenBank/DDBJ whole genome shotgun (WGS) entry which is preliminary data.</text>
</comment>
<dbReference type="AlphaFoldDB" id="A0A9Q1F1G4"/>
<name>A0A9Q1F1G4_SYNKA</name>
<gene>
    <name evidence="2" type="ORF">SKAU_G00275600</name>
</gene>
<proteinExistence type="predicted"/>
<keyword evidence="1" id="KW-0472">Membrane</keyword>
<feature type="transmembrane region" description="Helical" evidence="1">
    <location>
        <begin position="118"/>
        <end position="138"/>
    </location>
</feature>
<organism evidence="2 3">
    <name type="scientific">Synaphobranchus kaupii</name>
    <name type="common">Kaup's arrowtooth eel</name>
    <dbReference type="NCBI Taxonomy" id="118154"/>
    <lineage>
        <taxon>Eukaryota</taxon>
        <taxon>Metazoa</taxon>
        <taxon>Chordata</taxon>
        <taxon>Craniata</taxon>
        <taxon>Vertebrata</taxon>
        <taxon>Euteleostomi</taxon>
        <taxon>Actinopterygii</taxon>
        <taxon>Neopterygii</taxon>
        <taxon>Teleostei</taxon>
        <taxon>Anguilliformes</taxon>
        <taxon>Synaphobranchidae</taxon>
        <taxon>Synaphobranchus</taxon>
    </lineage>
</organism>
<evidence type="ECO:0000256" key="1">
    <source>
        <dbReference type="SAM" id="Phobius"/>
    </source>
</evidence>
<feature type="transmembrane region" description="Helical" evidence="1">
    <location>
        <begin position="87"/>
        <end position="106"/>
    </location>
</feature>
<keyword evidence="1" id="KW-0812">Transmembrane</keyword>
<protein>
    <submittedName>
        <fullName evidence="2">Uncharacterized protein</fullName>
    </submittedName>
</protein>
<dbReference type="Proteomes" id="UP001152622">
    <property type="component" value="Chromosome 10"/>
</dbReference>
<keyword evidence="3" id="KW-1185">Reference proteome</keyword>
<sequence length="148" mass="17104">MPQKLLAHSDRPSCQNLSQLHCRLPTSLLQVHEILKSCDSTLGKGVEEKVLLIKGHLLIGIGLRSLPTPFPFFCRPRCFYLRTGGNLRLAAVFIAFTIFSILLSYLPRRSPRIYVSRLILTSSYISIFIYVRVFTLHLRYLRLFLQFH</sequence>